<sequence length="169" mass="18574">NADDYYGPASLELAAKQLPFLSTGVGMLITFQLSKTLPETGEVTRAICHVEEGELTRIVETANIGNRPDGRITVGPTGPTIESNVPVSLNLWGFHSSIMTSLEQQWDQFLSTNSSSERSECLLPESVRSVMSDGNLVIRTFPSKETWTGLTNPEGYEVVRSKIRELRAT</sequence>
<name>A0A382XKB9_9ZZZZ</name>
<organism evidence="1">
    <name type="scientific">marine metagenome</name>
    <dbReference type="NCBI Taxonomy" id="408172"/>
    <lineage>
        <taxon>unclassified sequences</taxon>
        <taxon>metagenomes</taxon>
        <taxon>ecological metagenomes</taxon>
    </lineage>
</organism>
<reference evidence="1" key="1">
    <citation type="submission" date="2018-05" db="EMBL/GenBank/DDBJ databases">
        <authorList>
            <person name="Lanie J.A."/>
            <person name="Ng W.-L."/>
            <person name="Kazmierczak K.M."/>
            <person name="Andrzejewski T.M."/>
            <person name="Davidsen T.M."/>
            <person name="Wayne K.J."/>
            <person name="Tettelin H."/>
            <person name="Glass J.I."/>
            <person name="Rusch D."/>
            <person name="Podicherti R."/>
            <person name="Tsui H.-C.T."/>
            <person name="Winkler M.E."/>
        </authorList>
    </citation>
    <scope>NUCLEOTIDE SEQUENCE</scope>
</reference>
<dbReference type="InterPro" id="IPR029044">
    <property type="entry name" value="Nucleotide-diphossugar_trans"/>
</dbReference>
<feature type="non-terminal residue" evidence="1">
    <location>
        <position position="1"/>
    </location>
</feature>
<accession>A0A382XKB9</accession>
<evidence type="ECO:0000313" key="1">
    <source>
        <dbReference type="EMBL" id="SVD70901.1"/>
    </source>
</evidence>
<protein>
    <recommendedName>
        <fullName evidence="2">Nucleotidyl transferase domain-containing protein</fullName>
    </recommendedName>
</protein>
<dbReference type="AlphaFoldDB" id="A0A382XKB9"/>
<gene>
    <name evidence="1" type="ORF">METZ01_LOCUS423755</name>
</gene>
<proteinExistence type="predicted"/>
<evidence type="ECO:0008006" key="2">
    <source>
        <dbReference type="Google" id="ProtNLM"/>
    </source>
</evidence>
<dbReference type="Gene3D" id="3.90.550.10">
    <property type="entry name" value="Spore Coat Polysaccharide Biosynthesis Protein SpsA, Chain A"/>
    <property type="match status" value="1"/>
</dbReference>
<dbReference type="EMBL" id="UINC01168065">
    <property type="protein sequence ID" value="SVD70901.1"/>
    <property type="molecule type" value="Genomic_DNA"/>
</dbReference>